<dbReference type="InterPro" id="IPR052042">
    <property type="entry name" value="Tail_sheath_structural"/>
</dbReference>
<proteinExistence type="inferred from homology"/>
<reference evidence="4" key="1">
    <citation type="submission" date="2022-04" db="EMBL/GenBank/DDBJ databases">
        <title>Desulfatitalea alkaliphila sp. nov., a novel anaerobic sulfate-reducing bacterium isolated from terrestrial mud volcano, Taman Peninsula, Russia.</title>
        <authorList>
            <person name="Khomyakova M.A."/>
            <person name="Merkel A.Y."/>
            <person name="Slobodkin A.I."/>
        </authorList>
    </citation>
    <scope>NUCLEOTIDE SEQUENCE</scope>
    <source>
        <strain evidence="4">M08but</strain>
    </source>
</reference>
<dbReference type="PANTHER" id="PTHR35861:SF1">
    <property type="entry name" value="PHAGE TAIL SHEATH PROTEIN"/>
    <property type="match status" value="1"/>
</dbReference>
<evidence type="ECO:0000259" key="3">
    <source>
        <dbReference type="Pfam" id="PF17482"/>
    </source>
</evidence>
<organism evidence="4 5">
    <name type="scientific">Desulfatitalea alkaliphila</name>
    <dbReference type="NCBI Taxonomy" id="2929485"/>
    <lineage>
        <taxon>Bacteria</taxon>
        <taxon>Pseudomonadati</taxon>
        <taxon>Thermodesulfobacteriota</taxon>
        <taxon>Desulfobacteria</taxon>
        <taxon>Desulfobacterales</taxon>
        <taxon>Desulfosarcinaceae</taxon>
        <taxon>Desulfatitalea</taxon>
    </lineage>
</organism>
<dbReference type="Proteomes" id="UP001165427">
    <property type="component" value="Unassembled WGS sequence"/>
</dbReference>
<dbReference type="AlphaFoldDB" id="A0AA41UJ19"/>
<feature type="domain" description="Tail sheath protein subtilisin-like" evidence="2">
    <location>
        <begin position="518"/>
        <end position="683"/>
    </location>
</feature>
<feature type="domain" description="Tail sheath protein C-terminal" evidence="3">
    <location>
        <begin position="684"/>
        <end position="789"/>
    </location>
</feature>
<accession>A0AA41UJ19</accession>
<name>A0AA41UJ19_9BACT</name>
<dbReference type="InterPro" id="IPR035089">
    <property type="entry name" value="Phage_sheath_subtilisin"/>
</dbReference>
<gene>
    <name evidence="4" type="ORF">MRX98_05960</name>
</gene>
<dbReference type="Pfam" id="PF04984">
    <property type="entry name" value="Phage_sheath_1"/>
    <property type="match status" value="1"/>
</dbReference>
<dbReference type="Pfam" id="PF17482">
    <property type="entry name" value="Phage_sheath_1C"/>
    <property type="match status" value="1"/>
</dbReference>
<dbReference type="InterPro" id="IPR020287">
    <property type="entry name" value="Tail_sheath_C"/>
</dbReference>
<dbReference type="Gene3D" id="3.40.50.11780">
    <property type="match status" value="2"/>
</dbReference>
<dbReference type="EMBL" id="JALJRB010000004">
    <property type="protein sequence ID" value="MCJ8500112.1"/>
    <property type="molecule type" value="Genomic_DNA"/>
</dbReference>
<comment type="caution">
    <text evidence="4">The sequence shown here is derived from an EMBL/GenBank/DDBJ whole genome shotgun (WGS) entry which is preliminary data.</text>
</comment>
<dbReference type="RefSeq" id="WP_246903897.1">
    <property type="nucleotide sequence ID" value="NZ_JALJRB010000004.1"/>
</dbReference>
<dbReference type="PANTHER" id="PTHR35861">
    <property type="match status" value="1"/>
</dbReference>
<sequence>MPEYLAPGVYVEEVSFRAKSIEGVSTSTCAFVGPTRKGPYNVTPELVTSFGEYQRVYGGLADLAFGGKSFPNYMAHGARAFFDNGGRRLYVARTYVPAEDGGAARPGFAYSDIGGDVARIQARYAGSGYNASAEVYLNAKRVSGAIPLDKAGDGSLLRVTGGSGTGVALPARIDGTIKPPFALTNDDQLTFFINEGAPQAVTFSDQKQPAQVQSTEELGAAIDIPDDTSLTVQVGPGGALFDQQITLPSGGGQTPARLAAFLNLAIDNVKVGVDGNRLFIRTDERGDSAQLTISALPQLNLEAGTVHGTGNVDAIGSVSVEEINSALVKAGIAARATTLTPTGTMRIATVAVGAGTTLRIEDSDAKTALGLGGAPQPGQDGLTYTYYLKNGNVWTDAADAALDDQIDSRAYDLMTWTLEIQDDDGNQLIYDDLGFGAAHPNFIAKVLPEQPATTSEALQHPYYFAVTPGNTAFALFNALFGTESANTIAIKNGNDGVEPVPTTSSTSRDDHTVAFAEALEVLEALDDIAIVAAPGHSEMAQYAAIQQALISHAERDKYCIAVLDTPSQLSIQGARDARSRIDSSYAALYYPWVTVANPLWRPGNSNTSKEINVPPSGFIAGIYARTDINRGVWKPPANEVVRGAIRFERDINHAQQEVLNPEGVNCLRYFFGRGYRVWGARTASSDPEWKYVNIRRYFIYLEHSIDRSTQWAVFEPNGPRLWTNITDTVNAFLYNEWHSGALLGTAPEQAFFVRCDRSTMTQADLDNGRLICEVGVAAVKPAEFVIFRIGQKTADA</sequence>
<keyword evidence="5" id="KW-1185">Reference proteome</keyword>
<protein>
    <submittedName>
        <fullName evidence="4">Phage tail sheath subtilisin-like domain-containing protein</fullName>
    </submittedName>
</protein>
<comment type="similarity">
    <text evidence="1">Belongs to the myoviridae tail sheath protein family.</text>
</comment>
<evidence type="ECO:0000259" key="2">
    <source>
        <dbReference type="Pfam" id="PF04984"/>
    </source>
</evidence>
<evidence type="ECO:0000313" key="5">
    <source>
        <dbReference type="Proteomes" id="UP001165427"/>
    </source>
</evidence>
<evidence type="ECO:0000313" key="4">
    <source>
        <dbReference type="EMBL" id="MCJ8500112.1"/>
    </source>
</evidence>
<evidence type="ECO:0000256" key="1">
    <source>
        <dbReference type="ARBA" id="ARBA00008005"/>
    </source>
</evidence>